<accession>A0ABY5IAI0</accession>
<keyword evidence="2" id="KW-1185">Reference proteome</keyword>
<dbReference type="EMBL" id="CP050470">
    <property type="protein sequence ID" value="UTZ30741.1"/>
    <property type="molecule type" value="Genomic_DNA"/>
</dbReference>
<protein>
    <submittedName>
        <fullName evidence="1">Uncharacterized protein</fullName>
    </submittedName>
</protein>
<sequence length="129" mass="15522">MSEKYRKIINDRQLVSAMNKTKWRELCVGFEVLQSLNISVRYKLISSDEIYGFSTVWWDEVFEESPFIEWLDFNPIVYEHQGRLVAAKETDRRNEILAVFEKYGIRYSLHETHFRVWGYLSQDTNPEFV</sequence>
<proteinExistence type="predicted"/>
<gene>
    <name evidence="1" type="ORF">HB762_04695</name>
</gene>
<name>A0ABY5IAI0_9VIBR</name>
<reference evidence="1" key="1">
    <citation type="submission" date="2020-03" db="EMBL/GenBank/DDBJ databases">
        <title>Five strains of Vibrio campbellii isolated from Mariana Trench.</title>
        <authorList>
            <person name="Liang J."/>
            <person name="Zhang X.-H."/>
        </authorList>
    </citation>
    <scope>NUCLEOTIDE SEQUENCE</scope>
    <source>
        <strain evidence="1">LJC013</strain>
    </source>
</reference>
<dbReference type="InterPro" id="IPR046500">
    <property type="entry name" value="DUF6678"/>
</dbReference>
<dbReference type="Pfam" id="PF20383">
    <property type="entry name" value="DUF6678"/>
    <property type="match status" value="1"/>
</dbReference>
<dbReference type="Proteomes" id="UP001059912">
    <property type="component" value="Chromosome 1"/>
</dbReference>
<evidence type="ECO:0000313" key="1">
    <source>
        <dbReference type="EMBL" id="UTZ30741.1"/>
    </source>
</evidence>
<dbReference type="RefSeq" id="WP_255900495.1">
    <property type="nucleotide sequence ID" value="NZ_CP050470.1"/>
</dbReference>
<organism evidence="1 2">
    <name type="scientific">Vibrio campbellii</name>
    <dbReference type="NCBI Taxonomy" id="680"/>
    <lineage>
        <taxon>Bacteria</taxon>
        <taxon>Pseudomonadati</taxon>
        <taxon>Pseudomonadota</taxon>
        <taxon>Gammaproteobacteria</taxon>
        <taxon>Vibrionales</taxon>
        <taxon>Vibrionaceae</taxon>
        <taxon>Vibrio</taxon>
    </lineage>
</organism>
<evidence type="ECO:0000313" key="2">
    <source>
        <dbReference type="Proteomes" id="UP001059912"/>
    </source>
</evidence>